<proteinExistence type="predicted"/>
<accession>A0ABY3CD15</accession>
<evidence type="ECO:0000313" key="3">
    <source>
        <dbReference type="EMBL" id="TRX00469.1"/>
    </source>
</evidence>
<keyword evidence="2" id="KW-0732">Signal</keyword>
<feature type="region of interest" description="Disordered" evidence="1">
    <location>
        <begin position="241"/>
        <end position="268"/>
    </location>
</feature>
<evidence type="ECO:0000313" key="4">
    <source>
        <dbReference type="Proteomes" id="UP000733744"/>
    </source>
</evidence>
<dbReference type="Proteomes" id="UP000733744">
    <property type="component" value="Unassembled WGS sequence"/>
</dbReference>
<evidence type="ECO:0000256" key="1">
    <source>
        <dbReference type="SAM" id="MobiDB-lite"/>
    </source>
</evidence>
<gene>
    <name evidence="3" type="ORF">EKO24_005655</name>
</gene>
<comment type="caution">
    <text evidence="3">The sequence shown here is derived from an EMBL/GenBank/DDBJ whole genome shotgun (WGS) entry which is preliminary data.</text>
</comment>
<feature type="chain" id="PRO_5046131937" evidence="2">
    <location>
        <begin position="22"/>
        <end position="268"/>
    </location>
</feature>
<dbReference type="RefSeq" id="WP_127027241.1">
    <property type="nucleotide sequence ID" value="NZ_RYFG02000026.1"/>
</dbReference>
<sequence>MKLLRSLLLLLPLFAAYDVQAAKIAVTDLAYAERVSGYFHFVDYHNKSSERASHSERERDSFESSSASSRSSYSGRSQTDYTEVESSYSYIEYGELRKFVGDIKGEILKNGGFQLTQAKPYTAKGSEKIYDIISRIKKGAYPGADYVLFGTVSELDFRDEVNPIIGTDTLSNTFSLSLVAEFSLINTRTYEVKAAFSATGEGQDVRVVTGGSRVVPSRGKVVSEVSKSLGIDVARQINEQLGGGESYPNPNPANGNTMQEGEVMHFSQ</sequence>
<feature type="region of interest" description="Disordered" evidence="1">
    <location>
        <begin position="50"/>
        <end position="78"/>
    </location>
</feature>
<keyword evidence="4" id="KW-1185">Reference proteome</keyword>
<feature type="signal peptide" evidence="2">
    <location>
        <begin position="1"/>
        <end position="21"/>
    </location>
</feature>
<name>A0ABY3CD15_9GAMM</name>
<reference evidence="3 4" key="1">
    <citation type="journal article" date="2019" name="Antonie Van Leeuwenhoek">
        <title>Description of 'Ca. Methylobacter oryzae' KRF1, a novel species from the environmentally important Methylobacter clade 2.</title>
        <authorList>
            <person name="Khatri K."/>
            <person name="Mohite J.A."/>
            <person name="Pandit P.S."/>
            <person name="Bahulikar R."/>
            <person name="Rahalkar M.C."/>
        </authorList>
    </citation>
    <scope>NUCLEOTIDE SEQUENCE [LARGE SCALE GENOMIC DNA]</scope>
    <source>
        <strain evidence="3 4">KRF1</strain>
    </source>
</reference>
<feature type="compositionally biased region" description="Basic and acidic residues" evidence="1">
    <location>
        <begin position="50"/>
        <end position="62"/>
    </location>
</feature>
<protein>
    <submittedName>
        <fullName evidence="3">Penicillin-binding protein activator LpoB</fullName>
    </submittedName>
</protein>
<dbReference type="EMBL" id="RYFG02000026">
    <property type="protein sequence ID" value="TRX00469.1"/>
    <property type="molecule type" value="Genomic_DNA"/>
</dbReference>
<feature type="compositionally biased region" description="Low complexity" evidence="1">
    <location>
        <begin position="63"/>
        <end position="77"/>
    </location>
</feature>
<evidence type="ECO:0000256" key="2">
    <source>
        <dbReference type="SAM" id="SignalP"/>
    </source>
</evidence>
<organism evidence="3 4">
    <name type="scientific">Candidatus Methylobacter oryzae</name>
    <dbReference type="NCBI Taxonomy" id="2497749"/>
    <lineage>
        <taxon>Bacteria</taxon>
        <taxon>Pseudomonadati</taxon>
        <taxon>Pseudomonadota</taxon>
        <taxon>Gammaproteobacteria</taxon>
        <taxon>Methylococcales</taxon>
        <taxon>Methylococcaceae</taxon>
        <taxon>Methylobacter</taxon>
    </lineage>
</organism>